<feature type="compositionally biased region" description="Polar residues" evidence="2">
    <location>
        <begin position="695"/>
        <end position="704"/>
    </location>
</feature>
<gene>
    <name evidence="4" type="ORF">DGAL_LOCUS3324</name>
</gene>
<evidence type="ECO:0000256" key="2">
    <source>
        <dbReference type="SAM" id="MobiDB-lite"/>
    </source>
</evidence>
<dbReference type="GO" id="GO:0003677">
    <property type="term" value="F:DNA binding"/>
    <property type="evidence" value="ECO:0007669"/>
    <property type="project" value="TreeGrafter"/>
</dbReference>
<feature type="coiled-coil region" evidence="1">
    <location>
        <begin position="577"/>
        <end position="604"/>
    </location>
</feature>
<dbReference type="Proteomes" id="UP000789390">
    <property type="component" value="Unassembled WGS sequence"/>
</dbReference>
<keyword evidence="1" id="KW-0175">Coiled coil</keyword>
<proteinExistence type="predicted"/>
<name>A0A8J2RJG8_9CRUS</name>
<dbReference type="AlphaFoldDB" id="A0A8J2RJG8"/>
<comment type="caution">
    <text evidence="4">The sequence shown here is derived from an EMBL/GenBank/DDBJ whole genome shotgun (WGS) entry which is preliminary data.</text>
</comment>
<accession>A0A8J2RJG8</accession>
<dbReference type="InterPro" id="IPR004875">
    <property type="entry name" value="DDE_SF_endonuclease_dom"/>
</dbReference>
<feature type="region of interest" description="Disordered" evidence="2">
    <location>
        <begin position="672"/>
        <end position="704"/>
    </location>
</feature>
<dbReference type="GO" id="GO:0005634">
    <property type="term" value="C:nucleus"/>
    <property type="evidence" value="ECO:0007669"/>
    <property type="project" value="TreeGrafter"/>
</dbReference>
<dbReference type="InterPro" id="IPR036397">
    <property type="entry name" value="RNaseH_sf"/>
</dbReference>
<dbReference type="OrthoDB" id="4327074at2759"/>
<dbReference type="PANTHER" id="PTHR19303">
    <property type="entry name" value="TRANSPOSON"/>
    <property type="match status" value="1"/>
</dbReference>
<evidence type="ECO:0000259" key="3">
    <source>
        <dbReference type="Pfam" id="PF03184"/>
    </source>
</evidence>
<keyword evidence="5" id="KW-1185">Reference proteome</keyword>
<feature type="domain" description="DDE-1" evidence="3">
    <location>
        <begin position="247"/>
        <end position="338"/>
    </location>
</feature>
<dbReference type="EMBL" id="CAKKLH010000049">
    <property type="protein sequence ID" value="CAH0101027.1"/>
    <property type="molecule type" value="Genomic_DNA"/>
</dbReference>
<dbReference type="Gene3D" id="3.30.420.10">
    <property type="entry name" value="Ribonuclease H-like superfamily/Ribonuclease H"/>
    <property type="match status" value="1"/>
</dbReference>
<organism evidence="4 5">
    <name type="scientific">Daphnia galeata</name>
    <dbReference type="NCBI Taxonomy" id="27404"/>
    <lineage>
        <taxon>Eukaryota</taxon>
        <taxon>Metazoa</taxon>
        <taxon>Ecdysozoa</taxon>
        <taxon>Arthropoda</taxon>
        <taxon>Crustacea</taxon>
        <taxon>Branchiopoda</taxon>
        <taxon>Diplostraca</taxon>
        <taxon>Cladocera</taxon>
        <taxon>Anomopoda</taxon>
        <taxon>Daphniidae</taxon>
        <taxon>Daphnia</taxon>
    </lineage>
</organism>
<evidence type="ECO:0000313" key="5">
    <source>
        <dbReference type="Proteomes" id="UP000789390"/>
    </source>
</evidence>
<reference evidence="4" key="1">
    <citation type="submission" date="2021-11" db="EMBL/GenBank/DDBJ databases">
        <authorList>
            <person name="Schell T."/>
        </authorList>
    </citation>
    <scope>NUCLEOTIDE SEQUENCE</scope>
    <source>
        <strain evidence="4">M5</strain>
    </source>
</reference>
<dbReference type="Pfam" id="PF03184">
    <property type="entry name" value="DDE_1"/>
    <property type="match status" value="1"/>
</dbReference>
<sequence>MPRNFKRKTEFDPLSVSEKKKVLLKKQTSGLSLRKVAVKGLSKSTIHRLLKSNSVCDVTHSFKKTCHNRQVSQKLNHGLTPSDTRKLAYSFAKSNNIKMPFRWEVNEEAGKDWFSSFLRRNSRLSIRKPERTSQARAAAVNHVVIDKYFDDLYDLYEKYKFTDEEIFNCDETNNPTVVDPQNIVAEKGVKDVSSSVGGEQGINVSMLAFVNAAGKAFPGTFIFPRVKVNLTKMINLPDGFLPLACPSGWMTSELFLKSLQHLLKHVKCSPEKPILLILDNHTSHISYPVVEFCKKSGIVLFTLPPHTSHVTQPLEKCLFGPMKSDISQEHRHWMRNNPGKRISIYDVPQLTKVPYKRRFNSKNIKSAFAACGIYPFNRHAIPEHMFAPSSVTDLPYVTPPNATEGMNSLSPLLSQRDSQQDGLADIVNRHLITPPNATEGMNSLSPLLSQRDSQQDGLADIVNRHLSQQGEVCIDVQADNVLPSNSTSQQDGMLHYLLTINSGKLQLTPISTSSTLLKSPVLPLSITEKPSKELPRKSFTPEEVLPHPRVAQTGPRVPRNKNRGSSRVLTNSPEIAKLKEAHNVKELKEKNRILRENNKLCRIQKETNNKACTAKTSATTLRTQSKSVHTTPTLPLLDSATACTATTSATTLRTQSKSVHTTSTLPLLDSATAKSTKNKSKSKCNNENVDPDKNYSPSLKSKTTIQRTRIPREVKRVLFLG</sequence>
<evidence type="ECO:0000256" key="1">
    <source>
        <dbReference type="SAM" id="Coils"/>
    </source>
</evidence>
<protein>
    <recommendedName>
        <fullName evidence="3">DDE-1 domain-containing protein</fullName>
    </recommendedName>
</protein>
<evidence type="ECO:0000313" key="4">
    <source>
        <dbReference type="EMBL" id="CAH0101027.1"/>
    </source>
</evidence>
<dbReference type="PANTHER" id="PTHR19303:SF74">
    <property type="entry name" value="POGO TRANSPOSABLE ELEMENT WITH KRAB DOMAIN"/>
    <property type="match status" value="1"/>
</dbReference>
<dbReference type="InterPro" id="IPR050863">
    <property type="entry name" value="CenT-Element_Derived"/>
</dbReference>